<reference evidence="3 4" key="1">
    <citation type="submission" date="2022-04" db="EMBL/GenBank/DDBJ databases">
        <title>Positive selection, recombination, and allopatry shape intraspecific diversity of widespread and dominant cyanobacteria.</title>
        <authorList>
            <person name="Wei J."/>
            <person name="Shu W."/>
            <person name="Hu C."/>
        </authorList>
    </citation>
    <scope>NUCLEOTIDE SEQUENCE [LARGE SCALE GENOMIC DNA]</scope>
    <source>
        <strain evidence="3 4">GB2-A4</strain>
    </source>
</reference>
<dbReference type="Proteomes" id="UP001464891">
    <property type="component" value="Unassembled WGS sequence"/>
</dbReference>
<keyword evidence="2" id="KW-0812">Transmembrane</keyword>
<feature type="transmembrane region" description="Helical" evidence="2">
    <location>
        <begin position="136"/>
        <end position="156"/>
    </location>
</feature>
<gene>
    <name evidence="3" type="ORF">NC998_11680</name>
</gene>
<dbReference type="InterPro" id="IPR020360">
    <property type="entry name" value="Uncharacterised_alr2393"/>
</dbReference>
<dbReference type="EMBL" id="JAMPKM010000006">
    <property type="protein sequence ID" value="MEP0817753.1"/>
    <property type="molecule type" value="Genomic_DNA"/>
</dbReference>
<feature type="transmembrane region" description="Helical" evidence="2">
    <location>
        <begin position="76"/>
        <end position="94"/>
    </location>
</feature>
<evidence type="ECO:0000256" key="2">
    <source>
        <dbReference type="SAM" id="Phobius"/>
    </source>
</evidence>
<sequence length="380" mass="41426">MDRVKEIFETLQKLLLPPKAFSWQTLILLSIFSCLMAALAGDLVRDLLATCGWIFLIFGVGWFTTENPIQIGGLSLGPWITGILVSIFLFGEWLDERPSLLFISWPLISAAIASLGEFIQSGPRFRAPTPAGRQRLVILFLSNLIISCWFQLYFVIQGWLEIYPSLLANDFNQSNFVVRLGVQTTQAPTGVIILNQAEATLKAELEPRSWSEVERWLLTLKQQPTEFENAVMQQLPASEENALWQLQAQFLPDQPDYTLQLLALWQGPSSDLASHYLTKTCRITQGENPPATASPAPEAAVSASPTPEAGISVQPAPSASTPDSGSLAPSNEQTSVSPATPIAPTPEAPEAIPQTTSTSKIECGSISRPTLVQPGPTLQS</sequence>
<keyword evidence="4" id="KW-1185">Reference proteome</keyword>
<keyword evidence="2" id="KW-0472">Membrane</keyword>
<proteinExistence type="predicted"/>
<feature type="transmembrane region" description="Helical" evidence="2">
    <location>
        <begin position="100"/>
        <end position="116"/>
    </location>
</feature>
<organism evidence="3 4">
    <name type="scientific">Trichocoleus desertorum GB2-A4</name>
    <dbReference type="NCBI Taxonomy" id="2933944"/>
    <lineage>
        <taxon>Bacteria</taxon>
        <taxon>Bacillati</taxon>
        <taxon>Cyanobacteriota</taxon>
        <taxon>Cyanophyceae</taxon>
        <taxon>Leptolyngbyales</taxon>
        <taxon>Trichocoleusaceae</taxon>
        <taxon>Trichocoleus</taxon>
    </lineage>
</organism>
<dbReference type="PROSITE" id="PS51257">
    <property type="entry name" value="PROKAR_LIPOPROTEIN"/>
    <property type="match status" value="1"/>
</dbReference>
<evidence type="ECO:0000256" key="1">
    <source>
        <dbReference type="SAM" id="MobiDB-lite"/>
    </source>
</evidence>
<evidence type="ECO:0000313" key="3">
    <source>
        <dbReference type="EMBL" id="MEP0817753.1"/>
    </source>
</evidence>
<feature type="region of interest" description="Disordered" evidence="1">
    <location>
        <begin position="286"/>
        <end position="380"/>
    </location>
</feature>
<feature type="compositionally biased region" description="Low complexity" evidence="1">
    <location>
        <begin position="289"/>
        <end position="309"/>
    </location>
</feature>
<dbReference type="Pfam" id="PF17310">
    <property type="entry name" value="DUF5357"/>
    <property type="match status" value="1"/>
</dbReference>
<keyword evidence="2" id="KW-1133">Transmembrane helix</keyword>
<protein>
    <submittedName>
        <fullName evidence="3">DUF5357 family protein</fullName>
    </submittedName>
</protein>
<feature type="transmembrane region" description="Helical" evidence="2">
    <location>
        <begin position="47"/>
        <end position="64"/>
    </location>
</feature>
<feature type="compositionally biased region" description="Polar residues" evidence="1">
    <location>
        <begin position="315"/>
        <end position="337"/>
    </location>
</feature>
<accession>A0ABV0J7J4</accession>
<comment type="caution">
    <text evidence="3">The sequence shown here is derived from an EMBL/GenBank/DDBJ whole genome shotgun (WGS) entry which is preliminary data.</text>
</comment>
<name>A0ABV0J7J4_9CYAN</name>
<dbReference type="RefSeq" id="WP_190434459.1">
    <property type="nucleotide sequence ID" value="NZ_JAMPKM010000006.1"/>
</dbReference>
<feature type="transmembrane region" description="Helical" evidence="2">
    <location>
        <begin position="21"/>
        <end position="41"/>
    </location>
</feature>
<evidence type="ECO:0000313" key="4">
    <source>
        <dbReference type="Proteomes" id="UP001464891"/>
    </source>
</evidence>